<sequence length="286" mass="32433">MAILEDVPGVQVFVQVKGRIATEYPNPDRQQQQQERTPNGCPVVDRYIESFDNGHFAIVTEVGPTHDFNYKNHALSFHVYVDGRYKVNNCTSKEYVWAGAGRRTVSGPVMLDEKNGKVVQRRLKLSSVTTVGDDQEDRIQRDKEKAKNLGVIEVQVFRIVLREITSFQTGKAVRRQDLELSEKALKGKVISHGASFFYRSREALKQELIIPRSPSPPALQAVASVPDRSLKPDLVGLRPKDEPQGTSIKRELSEVLDQSRSSPELRLSKRTRREEKRIEVIDLTID</sequence>
<dbReference type="Pfam" id="PF25534">
    <property type="entry name" value="DUF7918"/>
    <property type="match status" value="1"/>
</dbReference>
<evidence type="ECO:0000259" key="2">
    <source>
        <dbReference type="Pfam" id="PF25534"/>
    </source>
</evidence>
<comment type="caution">
    <text evidence="3">The sequence shown here is derived from an EMBL/GenBank/DDBJ whole genome shotgun (WGS) entry which is preliminary data.</text>
</comment>
<evidence type="ECO:0000313" key="4">
    <source>
        <dbReference type="Proteomes" id="UP001396898"/>
    </source>
</evidence>
<keyword evidence="4" id="KW-1185">Reference proteome</keyword>
<reference evidence="3 4" key="1">
    <citation type="submission" date="2023-01" db="EMBL/GenBank/DDBJ databases">
        <title>Analysis of 21 Apiospora genomes using comparative genomics revels a genus with tremendous synthesis potential of carbohydrate active enzymes and secondary metabolites.</title>
        <authorList>
            <person name="Sorensen T."/>
        </authorList>
    </citation>
    <scope>NUCLEOTIDE SEQUENCE [LARGE SCALE GENOMIC DNA]</scope>
    <source>
        <strain evidence="3 4">CBS 20057</strain>
    </source>
</reference>
<organism evidence="3 4">
    <name type="scientific">Apiospora marii</name>
    <dbReference type="NCBI Taxonomy" id="335849"/>
    <lineage>
        <taxon>Eukaryota</taxon>
        <taxon>Fungi</taxon>
        <taxon>Dikarya</taxon>
        <taxon>Ascomycota</taxon>
        <taxon>Pezizomycotina</taxon>
        <taxon>Sordariomycetes</taxon>
        <taxon>Xylariomycetidae</taxon>
        <taxon>Amphisphaeriales</taxon>
        <taxon>Apiosporaceae</taxon>
        <taxon>Apiospora</taxon>
    </lineage>
</organism>
<feature type="compositionally biased region" description="Basic and acidic residues" evidence="1">
    <location>
        <begin position="238"/>
        <end position="253"/>
    </location>
</feature>
<accession>A0ABR1RIX3</accession>
<feature type="domain" description="DUF7918" evidence="2">
    <location>
        <begin position="9"/>
        <end position="196"/>
    </location>
</feature>
<evidence type="ECO:0000313" key="3">
    <source>
        <dbReference type="EMBL" id="KAK8013073.1"/>
    </source>
</evidence>
<evidence type="ECO:0000256" key="1">
    <source>
        <dbReference type="SAM" id="MobiDB-lite"/>
    </source>
</evidence>
<gene>
    <name evidence="3" type="ORF">PG991_010448</name>
</gene>
<name>A0ABR1RIX3_9PEZI</name>
<dbReference type="PANTHER" id="PTHR36223">
    <property type="entry name" value="BETA-LACTAMASE-TYPE TRANSPEPTIDASE FOLD DOMAIN CONTAINING PROTEIN"/>
    <property type="match status" value="1"/>
</dbReference>
<dbReference type="InterPro" id="IPR057678">
    <property type="entry name" value="DUF7918"/>
</dbReference>
<feature type="region of interest" description="Disordered" evidence="1">
    <location>
        <begin position="232"/>
        <end position="271"/>
    </location>
</feature>
<dbReference type="PANTHER" id="PTHR36223:SF1">
    <property type="entry name" value="TRANSCRIPTION ELONGATION FACTOR EAF N-TERMINAL DOMAIN-CONTAINING PROTEIN"/>
    <property type="match status" value="1"/>
</dbReference>
<protein>
    <recommendedName>
        <fullName evidence="2">DUF7918 domain-containing protein</fullName>
    </recommendedName>
</protein>
<dbReference type="Proteomes" id="UP001396898">
    <property type="component" value="Unassembled WGS sequence"/>
</dbReference>
<proteinExistence type="predicted"/>
<dbReference type="EMBL" id="JAQQWI010000015">
    <property type="protein sequence ID" value="KAK8013073.1"/>
    <property type="molecule type" value="Genomic_DNA"/>
</dbReference>